<reference evidence="5" key="2">
    <citation type="submission" date="2015-04" db="EMBL/GenBank/DDBJ databases">
        <authorList>
            <person name="Syromyatnikov M.Y."/>
            <person name="Popov V.N."/>
        </authorList>
    </citation>
    <scope>NUCLEOTIDE SEQUENCE</scope>
    <source>
        <tissue evidence="5">Venom duct</tissue>
    </source>
</reference>
<evidence type="ECO:0000256" key="3">
    <source>
        <dbReference type="SAM" id="SignalP"/>
    </source>
</evidence>
<protein>
    <submittedName>
        <fullName evidence="4">Ctr_48_N conopeptide</fullName>
    </submittedName>
    <submittedName>
        <fullName evidence="5">Ctr_M_12 conopeptide</fullName>
    </submittedName>
</protein>
<dbReference type="GO" id="GO:0008200">
    <property type="term" value="F:ion channel inhibitor activity"/>
    <property type="evidence" value="ECO:0007669"/>
    <property type="project" value="InterPro"/>
</dbReference>
<evidence type="ECO:0000313" key="5">
    <source>
        <dbReference type="EMBL" id="JAI17932.1"/>
    </source>
</evidence>
<dbReference type="InterPro" id="IPR004214">
    <property type="entry name" value="Conotoxin"/>
</dbReference>
<keyword evidence="3" id="KW-0732">Signal</keyword>
<proteinExistence type="predicted"/>
<accession>A0A0C9R736</accession>
<reference evidence="4" key="1">
    <citation type="journal article" date="2015" name="Mar. Biotechnol.">
        <title>High conopeptide diversity in Conus tribblei revealed through analysis of venom duct transcriptome using two high-throughput sequencing platforms.</title>
        <authorList>
            <person name="Barghi N."/>
            <person name="Concepcion G.P."/>
            <person name="Olivera B.M."/>
            <person name="Lluisma A.O."/>
        </authorList>
    </citation>
    <scope>NUCLEOTIDE SEQUENCE</scope>
    <source>
        <tissue evidence="4">Venom duct</tissue>
    </source>
</reference>
<sequence>MMWKLGVVLLIFLVLLPLTAPRQDGDGMAYTGRHVLHRMKNALKITKRDCGERDEPCCVNSSGAKYCEEPWECMSTSLLCEEN</sequence>
<dbReference type="EMBL" id="GCVM01000057">
    <property type="protein sequence ID" value="JAI17932.1"/>
    <property type="molecule type" value="Transcribed_RNA"/>
</dbReference>
<dbReference type="Pfam" id="PF02950">
    <property type="entry name" value="Conotoxin"/>
    <property type="match status" value="1"/>
</dbReference>
<feature type="signal peptide" evidence="3">
    <location>
        <begin position="1"/>
        <end position="21"/>
    </location>
</feature>
<name>A0A0C9R736_CONTD</name>
<dbReference type="AlphaFoldDB" id="A0A0C9R736"/>
<organism evidence="4">
    <name type="scientific">Conus tribblei</name>
    <name type="common">Tribble's cone</name>
    <name type="synonym">Splinoconus tribblei</name>
    <dbReference type="NCBI Taxonomy" id="101761"/>
    <lineage>
        <taxon>Eukaryota</taxon>
        <taxon>Metazoa</taxon>
        <taxon>Spiralia</taxon>
        <taxon>Lophotrochozoa</taxon>
        <taxon>Mollusca</taxon>
        <taxon>Gastropoda</taxon>
        <taxon>Caenogastropoda</taxon>
        <taxon>Neogastropoda</taxon>
        <taxon>Conoidea</taxon>
        <taxon>Conidae</taxon>
        <taxon>Conus</taxon>
        <taxon>Splinoconus</taxon>
    </lineage>
</organism>
<evidence type="ECO:0000313" key="4">
    <source>
        <dbReference type="EMBL" id="JAG92805.1"/>
    </source>
</evidence>
<comment type="subcellular location">
    <subcellularLocation>
        <location evidence="1">Secreted</location>
    </subcellularLocation>
</comment>
<dbReference type="GO" id="GO:0005576">
    <property type="term" value="C:extracellular region"/>
    <property type="evidence" value="ECO:0007669"/>
    <property type="project" value="UniProtKB-SubCell"/>
</dbReference>
<dbReference type="EMBL" id="GCJM01000073">
    <property type="protein sequence ID" value="JAG92805.1"/>
    <property type="molecule type" value="Transcribed_RNA"/>
</dbReference>
<evidence type="ECO:0000256" key="1">
    <source>
        <dbReference type="ARBA" id="ARBA00004613"/>
    </source>
</evidence>
<keyword evidence="2" id="KW-0964">Secreted</keyword>
<feature type="chain" id="PRO_5014019736" evidence="3">
    <location>
        <begin position="22"/>
        <end position="83"/>
    </location>
</feature>
<evidence type="ECO:0000256" key="2">
    <source>
        <dbReference type="ARBA" id="ARBA00022525"/>
    </source>
</evidence>